<dbReference type="RefSeq" id="WP_179916219.1">
    <property type="nucleotide sequence ID" value="NZ_JACCDE010000016.1"/>
</dbReference>
<comment type="caution">
    <text evidence="1">The sequence shown here is derived from an EMBL/GenBank/DDBJ whole genome shotgun (WGS) entry which is preliminary data.</text>
</comment>
<evidence type="ECO:0000313" key="2">
    <source>
        <dbReference type="Proteomes" id="UP000526892"/>
    </source>
</evidence>
<proteinExistence type="predicted"/>
<dbReference type="Proteomes" id="UP000526892">
    <property type="component" value="Unassembled WGS sequence"/>
</dbReference>
<dbReference type="InterPro" id="IPR027417">
    <property type="entry name" value="P-loop_NTPase"/>
</dbReference>
<gene>
    <name evidence="1" type="ORF">HZS80_12020</name>
</gene>
<dbReference type="EMBL" id="JACCDE010000016">
    <property type="protein sequence ID" value="NYS78424.1"/>
    <property type="molecule type" value="Genomic_DNA"/>
</dbReference>
<accession>A0A7Z0LTQ4</accession>
<keyword evidence="2" id="KW-1185">Reference proteome</keyword>
<protein>
    <recommendedName>
        <fullName evidence="3">Sulfotransferase domain-containing protein</fullName>
    </recommendedName>
</protein>
<dbReference type="AlphaFoldDB" id="A0A7Z0LTQ4"/>
<organism evidence="1 2">
    <name type="scientific">Vreelandella glaciei</name>
    <dbReference type="NCBI Taxonomy" id="186761"/>
    <lineage>
        <taxon>Bacteria</taxon>
        <taxon>Pseudomonadati</taxon>
        <taxon>Pseudomonadota</taxon>
        <taxon>Gammaproteobacteria</taxon>
        <taxon>Oceanospirillales</taxon>
        <taxon>Halomonadaceae</taxon>
        <taxon>Vreelandella</taxon>
    </lineage>
</organism>
<dbReference type="SUPFAM" id="SSF52540">
    <property type="entry name" value="P-loop containing nucleoside triphosphate hydrolases"/>
    <property type="match status" value="1"/>
</dbReference>
<name>A0A7Z0LTQ4_9GAMM</name>
<evidence type="ECO:0000313" key="1">
    <source>
        <dbReference type="EMBL" id="NYS78424.1"/>
    </source>
</evidence>
<sequence>MINEIIVHVGMHKTGSSSIQETLSKTPMEDVEYLSLGSSNHSGFFSTLLSKHPENYHAHRKNGLNKSQARELQKSYVEKLHAVLQGVTKNKVLISAEDLSSSGNEYCELEYLKEMLLPHCSRIRLIGYVRPPAGYMQSAFQQRMKGGGQNFFDLEKVYPYYKQSFAKMDAIFGKENVELIAFKRDSLHNGDVVQDFARRIGVAVEPSQIVRTNESLSLEATALLFAFRRFGRKLTGYKGYNRDNNRLIAALSGLGNQKLVFSESVLSSVFETNRSDIEWMSQRLGTSIVEEPSTSSQTIGSEEDLLDVACANRLAIWSLLEQEETLSRGGKDLAKLVDRLYMLHAREISPLLHSENSLFSSVQLELIANSNIQPELLLKTLADALTRNGQQLAAKKVQRASQRAAHLLNKV</sequence>
<reference evidence="1 2" key="1">
    <citation type="journal article" date="2003" name="Extremophiles">
        <title>Halomonas glaciei sp. nov. isolated from fast ice of Adelie Land, Antarctica.</title>
        <authorList>
            <person name="Reddy G.S."/>
            <person name="Raghavan P.U."/>
            <person name="Sarita N.B."/>
            <person name="Prakash J.S."/>
            <person name="Nagesh N."/>
            <person name="Delille D."/>
            <person name="Shivaji S."/>
        </authorList>
    </citation>
    <scope>NUCLEOTIDE SEQUENCE [LARGE SCALE GENOMIC DNA]</scope>
    <source>
        <strain evidence="1 2">DD39</strain>
    </source>
</reference>
<dbReference type="Gene3D" id="3.40.50.300">
    <property type="entry name" value="P-loop containing nucleotide triphosphate hydrolases"/>
    <property type="match status" value="1"/>
</dbReference>
<evidence type="ECO:0008006" key="3">
    <source>
        <dbReference type="Google" id="ProtNLM"/>
    </source>
</evidence>